<keyword evidence="10 14" id="KW-0694">RNA-binding</keyword>
<evidence type="ECO:0000256" key="7">
    <source>
        <dbReference type="ARBA" id="ARBA00022603"/>
    </source>
</evidence>
<keyword evidence="5" id="KW-0963">Cytoplasm</keyword>
<dbReference type="InterPro" id="IPR023267">
    <property type="entry name" value="RCMT"/>
</dbReference>
<dbReference type="InterPro" id="IPR035926">
    <property type="entry name" value="NusB-like_sf"/>
</dbReference>
<organism evidence="16 17">
    <name type="scientific">Methylophilales bacterium HTCC2181</name>
    <dbReference type="NCBI Taxonomy" id="383631"/>
    <lineage>
        <taxon>Bacteria</taxon>
        <taxon>Pseudomonadati</taxon>
        <taxon>Pseudomonadota</taxon>
        <taxon>Betaproteobacteria</taxon>
        <taxon>Nitrosomonadales</taxon>
        <taxon>OM43 clade</taxon>
    </lineage>
</organism>
<dbReference type="GO" id="GO:0008649">
    <property type="term" value="F:rRNA methyltransferase activity"/>
    <property type="evidence" value="ECO:0007669"/>
    <property type="project" value="InterPro"/>
</dbReference>
<feature type="domain" description="SAM-dependent MTase RsmB/NOP-type" evidence="15">
    <location>
        <begin position="159"/>
        <end position="423"/>
    </location>
</feature>
<dbReference type="Proteomes" id="UP000054262">
    <property type="component" value="Unassembled WGS sequence"/>
</dbReference>
<evidence type="ECO:0000313" key="16">
    <source>
        <dbReference type="EMBL" id="EAV46500.1"/>
    </source>
</evidence>
<evidence type="ECO:0000256" key="6">
    <source>
        <dbReference type="ARBA" id="ARBA00022552"/>
    </source>
</evidence>
<dbReference type="InterPro" id="IPR049560">
    <property type="entry name" value="MeTrfase_RsmB-F_NOP2_cat"/>
</dbReference>
<dbReference type="SUPFAM" id="SSF53335">
    <property type="entry name" value="S-adenosyl-L-methionine-dependent methyltransferases"/>
    <property type="match status" value="1"/>
</dbReference>
<evidence type="ECO:0000256" key="9">
    <source>
        <dbReference type="ARBA" id="ARBA00022691"/>
    </source>
</evidence>
<keyword evidence="6" id="KW-0698">rRNA processing</keyword>
<dbReference type="Gene3D" id="3.30.70.1170">
    <property type="entry name" value="Sun protein, domain 3"/>
    <property type="match status" value="1"/>
</dbReference>
<evidence type="ECO:0000256" key="2">
    <source>
        <dbReference type="ARBA" id="ARBA00004496"/>
    </source>
</evidence>
<dbReference type="Pfam" id="PF01189">
    <property type="entry name" value="Methyltr_RsmB-F"/>
    <property type="match status" value="1"/>
</dbReference>
<feature type="binding site" evidence="14">
    <location>
        <position position="269"/>
    </location>
    <ligand>
        <name>S-adenosyl-L-methionine</name>
        <dbReference type="ChEBI" id="CHEBI:59789"/>
    </ligand>
</feature>
<comment type="caution">
    <text evidence="16">The sequence shown here is derived from an EMBL/GenBank/DDBJ whole genome shotgun (WGS) entry which is preliminary data.</text>
</comment>
<dbReference type="GO" id="GO:0005737">
    <property type="term" value="C:cytoplasm"/>
    <property type="evidence" value="ECO:0007669"/>
    <property type="project" value="UniProtKB-SubCell"/>
</dbReference>
<dbReference type="SUPFAM" id="SSF48013">
    <property type="entry name" value="NusB-like"/>
    <property type="match status" value="1"/>
</dbReference>
<proteinExistence type="inferred from homology"/>
<dbReference type="Gene3D" id="3.40.50.150">
    <property type="entry name" value="Vaccinia Virus protein VP39"/>
    <property type="match status" value="1"/>
</dbReference>
<protein>
    <recommendedName>
        <fullName evidence="4">16S rRNA (cytosine(967)-C(5))-methyltransferase</fullName>
        <ecNumber evidence="4">2.1.1.176</ecNumber>
    </recommendedName>
    <alternativeName>
        <fullName evidence="11">16S rRNA m5C967 methyltransferase</fullName>
    </alternativeName>
    <alternativeName>
        <fullName evidence="12">rRNA (cytosine-C(5)-)-methyltransferase RsmB</fullName>
    </alternativeName>
</protein>
<evidence type="ECO:0000256" key="5">
    <source>
        <dbReference type="ARBA" id="ARBA00022490"/>
    </source>
</evidence>
<dbReference type="EMBL" id="AAUX01000001">
    <property type="protein sequence ID" value="EAV46500.1"/>
    <property type="molecule type" value="Genomic_DNA"/>
</dbReference>
<sequence>MHESQRYAAIIIDGVLDGNNLDHVFEKILKNPDDSVQQSQVKAITYGTLRYMGQSNYLIGKLIKNKIENRVLESLIHVAIYQLTQEAHTDFTVVDQAVRAAKKIDFRKSNLVNAVLRTFLRNKEKLIQGFAGQSESKYNYPLWWVDKMKEQYVEHWEDVLRIGNVHPPMTIRVNKKKITVEKYSDILRSNNINHVLIHGNALIIDTPINVMDVPGFVEGYFSVQDYGAQLASEYLDLEDGHWVLDACAAPGGKTTSILESHDVRLVSLEKNPLRALRIEENLLRLGLQAKVIKEPLDNDNKWWDRQAFDRILLDVPCSASGIVRRHIDIKWLRRPSDFVNYGKSQLELLNNAWPLLKKNGKLLYVTCSVFQEENCDVIAAFCENHKDAIRGDIKFPEHVVSMKNQMLPSKHHDGLYYEILEKN</sequence>
<dbReference type="AlphaFoldDB" id="A0P4P0"/>
<dbReference type="Gene3D" id="1.10.940.10">
    <property type="entry name" value="NusB-like"/>
    <property type="match status" value="1"/>
</dbReference>
<comment type="function">
    <text evidence="1">Specifically methylates the cytosine at position 967 (m5C967) of 16S rRNA.</text>
</comment>
<feature type="binding site" evidence="14">
    <location>
        <position position="314"/>
    </location>
    <ligand>
        <name>S-adenosyl-L-methionine</name>
        <dbReference type="ChEBI" id="CHEBI:59789"/>
    </ligand>
</feature>
<accession>A0P4P0</accession>
<evidence type="ECO:0000256" key="1">
    <source>
        <dbReference type="ARBA" id="ARBA00002724"/>
    </source>
</evidence>
<dbReference type="Pfam" id="PF01029">
    <property type="entry name" value="NusB"/>
    <property type="match status" value="1"/>
</dbReference>
<comment type="catalytic activity">
    <reaction evidence="13">
        <text>cytidine(967) in 16S rRNA + S-adenosyl-L-methionine = 5-methylcytidine(967) in 16S rRNA + S-adenosyl-L-homocysteine + H(+)</text>
        <dbReference type="Rhea" id="RHEA:42748"/>
        <dbReference type="Rhea" id="RHEA-COMP:10219"/>
        <dbReference type="Rhea" id="RHEA-COMP:10220"/>
        <dbReference type="ChEBI" id="CHEBI:15378"/>
        <dbReference type="ChEBI" id="CHEBI:57856"/>
        <dbReference type="ChEBI" id="CHEBI:59789"/>
        <dbReference type="ChEBI" id="CHEBI:74483"/>
        <dbReference type="ChEBI" id="CHEBI:82748"/>
        <dbReference type="EC" id="2.1.1.176"/>
    </reaction>
</comment>
<dbReference type="InterPro" id="IPR029063">
    <property type="entry name" value="SAM-dependent_MTases_sf"/>
</dbReference>
<dbReference type="NCBIfam" id="NF008149">
    <property type="entry name" value="PRK10901.1"/>
    <property type="match status" value="1"/>
</dbReference>
<evidence type="ECO:0000259" key="15">
    <source>
        <dbReference type="PROSITE" id="PS51686"/>
    </source>
</evidence>
<dbReference type="GO" id="GO:0006355">
    <property type="term" value="P:regulation of DNA-templated transcription"/>
    <property type="evidence" value="ECO:0007669"/>
    <property type="project" value="InterPro"/>
</dbReference>
<dbReference type="PROSITE" id="PS51686">
    <property type="entry name" value="SAM_MT_RSMB_NOP"/>
    <property type="match status" value="1"/>
</dbReference>
<evidence type="ECO:0000256" key="10">
    <source>
        <dbReference type="ARBA" id="ARBA00022884"/>
    </source>
</evidence>
<comment type="similarity">
    <text evidence="3 14">Belongs to the class I-like SAM-binding methyltransferase superfamily. RsmB/NOP family.</text>
</comment>
<keyword evidence="17" id="KW-1185">Reference proteome</keyword>
<name>A0P4P0_9PROT</name>
<evidence type="ECO:0000256" key="13">
    <source>
        <dbReference type="ARBA" id="ARBA00047283"/>
    </source>
</evidence>
<evidence type="ECO:0000256" key="8">
    <source>
        <dbReference type="ARBA" id="ARBA00022679"/>
    </source>
</evidence>
<keyword evidence="9 14" id="KW-0949">S-adenosyl-L-methionine</keyword>
<feature type="binding site" evidence="14">
    <location>
        <begin position="247"/>
        <end position="253"/>
    </location>
    <ligand>
        <name>S-adenosyl-L-methionine</name>
        <dbReference type="ChEBI" id="CHEBI:59789"/>
    </ligand>
</feature>
<gene>
    <name evidence="16" type="ORF">MB2181_00465</name>
</gene>
<dbReference type="InterPro" id="IPR006027">
    <property type="entry name" value="NusB_RsmB_TIM44"/>
</dbReference>
<evidence type="ECO:0000256" key="12">
    <source>
        <dbReference type="ARBA" id="ARBA00031088"/>
    </source>
</evidence>
<keyword evidence="8 14" id="KW-0808">Transferase</keyword>
<dbReference type="PROSITE" id="PS01153">
    <property type="entry name" value="NOL1_NOP2_SUN"/>
    <property type="match status" value="1"/>
</dbReference>
<evidence type="ECO:0000256" key="3">
    <source>
        <dbReference type="ARBA" id="ARBA00007494"/>
    </source>
</evidence>
<dbReference type="Pfam" id="PF22458">
    <property type="entry name" value="RsmF-B_ferredox"/>
    <property type="match status" value="1"/>
</dbReference>
<comment type="subcellular location">
    <subcellularLocation>
        <location evidence="2">Cytoplasm</location>
    </subcellularLocation>
</comment>
<dbReference type="PANTHER" id="PTHR22807">
    <property type="entry name" value="NOP2 YEAST -RELATED NOL1/NOP2/FMU SUN DOMAIN-CONTAINING"/>
    <property type="match status" value="1"/>
</dbReference>
<dbReference type="GO" id="GO:0003723">
    <property type="term" value="F:RNA binding"/>
    <property type="evidence" value="ECO:0007669"/>
    <property type="project" value="UniProtKB-UniRule"/>
</dbReference>
<feature type="active site" description="Nucleophile" evidence="14">
    <location>
        <position position="367"/>
    </location>
</feature>
<dbReference type="CDD" id="cd02440">
    <property type="entry name" value="AdoMet_MTases"/>
    <property type="match status" value="1"/>
</dbReference>
<dbReference type="InterPro" id="IPR018314">
    <property type="entry name" value="RsmB/NOL1/NOP2-like_CS"/>
</dbReference>
<dbReference type="EC" id="2.1.1.176" evidence="4"/>
<dbReference type="InterPro" id="IPR004573">
    <property type="entry name" value="rRNA_ssu_MeTfrase_B"/>
</dbReference>
<evidence type="ECO:0000256" key="14">
    <source>
        <dbReference type="PROSITE-ProRule" id="PRU01023"/>
    </source>
</evidence>
<dbReference type="NCBIfam" id="TIGR00563">
    <property type="entry name" value="rsmB"/>
    <property type="match status" value="1"/>
</dbReference>
<dbReference type="InterPro" id="IPR054728">
    <property type="entry name" value="RsmB-like_ferredoxin"/>
</dbReference>
<dbReference type="PRINTS" id="PR02008">
    <property type="entry name" value="RCMTFAMILY"/>
</dbReference>
<dbReference type="PANTHER" id="PTHR22807:SF61">
    <property type="entry name" value="NOL1_NOP2_SUN FAMILY PROTEIN _ ANTITERMINATION NUSB DOMAIN-CONTAINING PROTEIN"/>
    <property type="match status" value="1"/>
</dbReference>
<evidence type="ECO:0000256" key="11">
    <source>
        <dbReference type="ARBA" id="ARBA00030399"/>
    </source>
</evidence>
<dbReference type="OrthoDB" id="9810297at2"/>
<dbReference type="InterPro" id="IPR001678">
    <property type="entry name" value="MeTrfase_RsmB-F_NOP2_dom"/>
</dbReference>
<reference evidence="16 17" key="1">
    <citation type="submission" date="2006-11" db="EMBL/GenBank/DDBJ databases">
        <authorList>
            <person name="Giovannoni S."/>
            <person name="Vergin K."/>
            <person name="Ferriera S."/>
            <person name="Johnson J."/>
            <person name="Kravitz S."/>
            <person name="Beeson K."/>
            <person name="Sutton G."/>
            <person name="Rogers Y.-H."/>
            <person name="Friedman R."/>
            <person name="Frazier M."/>
            <person name="Venter J.C."/>
        </authorList>
    </citation>
    <scope>NUCLEOTIDE SEQUENCE [LARGE SCALE GENOMIC DNA]</scope>
    <source>
        <strain evidence="16 17">HTCC2181</strain>
    </source>
</reference>
<evidence type="ECO:0000313" key="17">
    <source>
        <dbReference type="Proteomes" id="UP000054262"/>
    </source>
</evidence>
<evidence type="ECO:0000256" key="4">
    <source>
        <dbReference type="ARBA" id="ARBA00012140"/>
    </source>
</evidence>
<feature type="binding site" evidence="14">
    <location>
        <position position="297"/>
    </location>
    <ligand>
        <name>S-adenosyl-L-methionine</name>
        <dbReference type="ChEBI" id="CHEBI:59789"/>
    </ligand>
</feature>
<keyword evidence="7 14" id="KW-0489">Methyltransferase</keyword>